<evidence type="ECO:0000256" key="3">
    <source>
        <dbReference type="ARBA" id="ARBA00022692"/>
    </source>
</evidence>
<dbReference type="PANTHER" id="PTHR45638">
    <property type="entry name" value="CYCLIC NUCLEOTIDE-GATED CATION CHANNEL SUBUNIT A"/>
    <property type="match status" value="1"/>
</dbReference>
<gene>
    <name evidence="12" type="ORF">PHMEG_00018428</name>
</gene>
<feature type="domain" description="Cyclic nucleotide-binding" evidence="11">
    <location>
        <begin position="461"/>
        <end position="559"/>
    </location>
</feature>
<evidence type="ECO:0000256" key="6">
    <source>
        <dbReference type="ARBA" id="ARBA00023136"/>
    </source>
</evidence>
<keyword evidence="7" id="KW-1071">Ligand-gated ion channel</keyword>
<dbReference type="SUPFAM" id="SSF81324">
    <property type="entry name" value="Voltage-gated potassium channels"/>
    <property type="match status" value="4"/>
</dbReference>
<dbReference type="InterPro" id="IPR018488">
    <property type="entry name" value="cNMP-bd_CS"/>
</dbReference>
<organism evidence="12 13">
    <name type="scientific">Phytophthora megakarya</name>
    <dbReference type="NCBI Taxonomy" id="4795"/>
    <lineage>
        <taxon>Eukaryota</taxon>
        <taxon>Sar</taxon>
        <taxon>Stramenopiles</taxon>
        <taxon>Oomycota</taxon>
        <taxon>Peronosporomycetes</taxon>
        <taxon>Peronosporales</taxon>
        <taxon>Peronosporaceae</taxon>
        <taxon>Phytophthora</taxon>
    </lineage>
</organism>
<reference evidence="13" key="1">
    <citation type="submission" date="2017-03" db="EMBL/GenBank/DDBJ databases">
        <title>Phytopthora megakarya and P. palmivora, two closely related causual agents of cacao black pod achieved similar genome size and gene model numbers by different mechanisms.</title>
        <authorList>
            <person name="Ali S."/>
            <person name="Shao J."/>
            <person name="Larry D.J."/>
            <person name="Kronmiller B."/>
            <person name="Shen D."/>
            <person name="Strem M.D."/>
            <person name="Melnick R.L."/>
            <person name="Guiltinan M.J."/>
            <person name="Tyler B.M."/>
            <person name="Meinhardt L.W."/>
            <person name="Bailey B.A."/>
        </authorList>
    </citation>
    <scope>NUCLEOTIDE SEQUENCE [LARGE SCALE GENOMIC DNA]</scope>
    <source>
        <strain evidence="13">zdho120</strain>
    </source>
</reference>
<feature type="non-terminal residue" evidence="12">
    <location>
        <position position="2266"/>
    </location>
</feature>
<dbReference type="Pfam" id="PF07885">
    <property type="entry name" value="Ion_trans_2"/>
    <property type="match status" value="1"/>
</dbReference>
<accession>A0A225VWL8</accession>
<feature type="transmembrane region" description="Helical" evidence="10">
    <location>
        <begin position="720"/>
        <end position="741"/>
    </location>
</feature>
<dbReference type="CDD" id="cd00038">
    <property type="entry name" value="CAP_ED"/>
    <property type="match status" value="3"/>
</dbReference>
<evidence type="ECO:0000313" key="12">
    <source>
        <dbReference type="EMBL" id="OWZ08950.1"/>
    </source>
</evidence>
<dbReference type="InterPro" id="IPR050866">
    <property type="entry name" value="CNG_cation_channel"/>
</dbReference>
<evidence type="ECO:0000313" key="13">
    <source>
        <dbReference type="Proteomes" id="UP000198211"/>
    </source>
</evidence>
<evidence type="ECO:0000256" key="4">
    <source>
        <dbReference type="ARBA" id="ARBA00022989"/>
    </source>
</evidence>
<name>A0A225VWL8_9STRA</name>
<evidence type="ECO:0000256" key="10">
    <source>
        <dbReference type="SAM" id="Phobius"/>
    </source>
</evidence>
<evidence type="ECO:0000256" key="7">
    <source>
        <dbReference type="ARBA" id="ARBA00023286"/>
    </source>
</evidence>
<feature type="domain" description="Cyclic nucleotide-binding" evidence="11">
    <location>
        <begin position="996"/>
        <end position="1096"/>
    </location>
</feature>
<evidence type="ECO:0000256" key="5">
    <source>
        <dbReference type="ARBA" id="ARBA00023065"/>
    </source>
</evidence>
<feature type="transmembrane region" description="Helical" evidence="10">
    <location>
        <begin position="358"/>
        <end position="382"/>
    </location>
</feature>
<sequence length="2266" mass="257735">MKVYAAGGPNNSTLVASGPPSFNPPSPTYRPKQATAHQSLYPRWKTLFSRYVESVERIYKKLPWTTRHTIRSCVSLYAVLYIFVTVPFRIAFYYNPFDPGVHDHWTNELSVFTALDAVADLIGLYQFIRFYQLQKAIFGPRFISFDLGRTVSRTESLFQPPRILIGASSFNNIPRGKIKWTLTSIGQSASLKGNDTDNSHALRSTKMELLLEVVAVLPIEIFPYALGAYNVLHVVRITKMCRLYRLRRCLERLANIYSDRAWMQHLSSTGIDNLVRNIGLCAGLCHYAACGYMLLAHAQCGVSLEECDENVETSWAVRDRLFGASPARKYARTLYWASRTLVLLGYSDVTPVSDAETIYALIATLMGALFGSSLLATFLFIFRFRNARYAAFSTHVDNAREYMRSQNIPRGVRRQVIAYFTYSWNTHQSLDSEEALHLMPKHLQSKVVSTLKASRIKQVCFLVKESVEFINLLAAALTRRVYSPGDQIIEPKFNAQMFFVIRGSVALSAFDGSKPKECQTGDFFADMCLLSPETFEEKAVAKTFCELYVLAKNKFDDAMADFYRENEGDVRACMGATLEKHTTQLRKTKKLLGMRNRGNSGRGSFGGNLTKAVTHGTNAHWRLPGSVFRVHWDAVRLLSIIYIAFEVPYFSVFISKREEQHVFEDQFVFGARYFVTLLIEGLFGVDLVLRSRYLAQLDPIAMLIIEDPDLIYATYKANGFYLDLIAWLPVGIILESLAASGQRYSWMFRMLRLLRLREIQGLLWNVGDYYSLSSKAHLVISLLLGVAFMLHVVGCVWFEMAWISEVANIGHSEEGVLRELSRANCLQHSALFDNCSWVTFDCYAHIGDAFPAETPDSSYQPSFAYLRSVYWAIVALTGVGYGEIVAYSTAESLFAAFWVFVGGIINFGVVGAMSSTISNAMAPHHHHIEKINTLNSMLERMDISEKLSNEIRRFYHHEFIGRKQTYESQLLSHLPDQLCYEISSLLHSDAVKRVCLFDSASIEFLKEVTGKFRHRIYQNGDSICLEGDICREFLVLLHGSKVNVFFRTRKVPIRALHEGDSFAVMAFLLRRPHPATLVAASLVHASVMTREQFDSIQRKFDGDLNDMKEEAQVLWTEQQKNMRRIVRNLEKLKLQPHMMSTATLFYHGDTSAATTVGGGNETKASCDVNATREMLASLWNGLITCWNTYNSIFVIFRICFHSHLHFSSGTDAAVWIADLCCDVCFAMDIYLRLYYFGCHDVGFENLVDRKEIDKQYRHSSTLKWDLLASSPIYAPFASKSLISSLCRLPRLIRCVDLWTYLDDVIVLIQQHFASYNVSAYLSPVKLMIILVLVAHYVGSIFFWISEHECEHIERCWMAHDHMLHEYHHSVVMSYAKSFYWAITTLLLVGSNEIVPRSTAGTIWTSFTCLCCTFIIGHIVGEISELILDLGKETKHYKSRIASFDGFAKEHELPDGLRNRVGFFFREQFEHTKGNDIHNTVHDLSANLRLKLMLEIYGHAISLLPISRLLTSSQVNNLALRLHSELFIPGDNILVEGTFGSRLCTLRRGLAAAFWTNSVTSVAILMEGALFGEVAFFLAGQRRLATVQATTACEVLYVTKHDWLELWTSNGDLSDIQFQKHAQHALLHWVHCRLLRYQRASLRAACKAKRLISSRHTFNSTMAAAAGTNKARKRLSSVLLNQRENGDLKIASFSRITSIRTIKRLSSTSSVETRRSSVAPELQLLEMKTKYLQAKTDKCAMKYQPAIEALHTHRRVSSILSRHSISHSRGKGNSSGISGVYRSMIGDPTSPIARGNSSSAFDIRLNQFMIDISPINKYVRDSLSDEHIRGIENECWARFKLLAVAQYAVSRLLDELAPTEMIFISSTVAPTFQASQFQKSHGLRKSEQSTRLMRMMRCHSLPQFGREFFDRMRQEDTSHFTPNHTQAGINFEMLQSSQQRPQYSAQLKLFHRYRAWKDRNQATVLPEQQNPTIFAISRHLNGVSQVSSPPDAVNSKNLKFNAAGSRLRQASQQALLVAKKENKTKEFIKLVQNIGKSWDFFMLLVSIYHLIITPFKVCFSYDLTELSDDLLHGWSAFEIFVDVLCLVDVGYKLWHCSGTQEGRVRQSRLRQALASNPALRGDICAILPLEVLLFAKNIRVPRAYEPSIGEATRASWWTSRWILRLNRVLLASRIEHLTEQLFQFLIYDQKVHVNEAFLYFMRGLSSYLTMGHLLACIWFITSHMGFHRYGTSWLTTSGMLTYIPNEASETEEGVRILSEVTIFSLES</sequence>
<dbReference type="OrthoDB" id="2021138at2759"/>
<dbReference type="PANTHER" id="PTHR45638:SF11">
    <property type="entry name" value="CYCLIC NUCLEOTIDE-GATED CATION CHANNEL SUBUNIT A"/>
    <property type="match status" value="1"/>
</dbReference>
<feature type="transmembrane region" description="Helical" evidence="10">
    <location>
        <begin position="74"/>
        <end position="94"/>
    </location>
</feature>
<dbReference type="Gene3D" id="1.10.287.630">
    <property type="entry name" value="Helix hairpin bin"/>
    <property type="match status" value="2"/>
</dbReference>
<dbReference type="GO" id="GO:0005221">
    <property type="term" value="F:intracellularly cyclic nucleotide-activated monoatomic cation channel activity"/>
    <property type="evidence" value="ECO:0007669"/>
    <property type="project" value="InterPro"/>
</dbReference>
<dbReference type="SMART" id="SM00100">
    <property type="entry name" value="cNMP"/>
    <property type="match status" value="3"/>
</dbReference>
<dbReference type="Proteomes" id="UP000198211">
    <property type="component" value="Unassembled WGS sequence"/>
</dbReference>
<feature type="transmembrane region" description="Helical" evidence="10">
    <location>
        <begin position="209"/>
        <end position="232"/>
    </location>
</feature>
<dbReference type="InterPro" id="IPR018490">
    <property type="entry name" value="cNMP-bd_dom_sf"/>
</dbReference>
<feature type="transmembrane region" description="Helical" evidence="10">
    <location>
        <begin position="893"/>
        <end position="913"/>
    </location>
</feature>
<evidence type="ECO:0000259" key="11">
    <source>
        <dbReference type="PROSITE" id="PS50042"/>
    </source>
</evidence>
<dbReference type="Gene3D" id="2.60.120.10">
    <property type="entry name" value="Jelly Rolls"/>
    <property type="match status" value="3"/>
</dbReference>
<comment type="caution">
    <text evidence="12">The sequence shown here is derived from an EMBL/GenBank/DDBJ whole genome shotgun (WGS) entry which is preliminary data.</text>
</comment>
<dbReference type="PROSITE" id="PS50042">
    <property type="entry name" value="CNMP_BINDING_3"/>
    <property type="match status" value="3"/>
</dbReference>
<evidence type="ECO:0000256" key="1">
    <source>
        <dbReference type="ARBA" id="ARBA00004141"/>
    </source>
</evidence>
<evidence type="ECO:0000256" key="8">
    <source>
        <dbReference type="ARBA" id="ARBA00023303"/>
    </source>
</evidence>
<keyword evidence="6 10" id="KW-0472">Membrane</keyword>
<evidence type="ECO:0000256" key="9">
    <source>
        <dbReference type="SAM" id="MobiDB-lite"/>
    </source>
</evidence>
<feature type="transmembrane region" description="Helical" evidence="10">
    <location>
        <begin position="869"/>
        <end position="887"/>
    </location>
</feature>
<keyword evidence="4 10" id="KW-1133">Transmembrane helix</keyword>
<dbReference type="Pfam" id="PF00520">
    <property type="entry name" value="Ion_trans"/>
    <property type="match status" value="1"/>
</dbReference>
<keyword evidence="2" id="KW-0813">Transport</keyword>
<keyword evidence="13" id="KW-1185">Reference proteome</keyword>
<dbReference type="STRING" id="4795.A0A225VWL8"/>
<feature type="region of interest" description="Disordered" evidence="9">
    <location>
        <begin position="1"/>
        <end position="29"/>
    </location>
</feature>
<keyword evidence="8" id="KW-0407">Ion channel</keyword>
<dbReference type="EMBL" id="NBNE01002967">
    <property type="protein sequence ID" value="OWZ08950.1"/>
    <property type="molecule type" value="Genomic_DNA"/>
</dbReference>
<feature type="domain" description="Cyclic nucleotide-binding" evidence="11">
    <location>
        <begin position="1505"/>
        <end position="1623"/>
    </location>
</feature>
<dbReference type="Gene3D" id="1.10.287.70">
    <property type="match status" value="4"/>
</dbReference>
<feature type="transmembrane region" description="Helical" evidence="10">
    <location>
        <begin position="634"/>
        <end position="655"/>
    </location>
</feature>
<dbReference type="GO" id="GO:0016020">
    <property type="term" value="C:membrane"/>
    <property type="evidence" value="ECO:0007669"/>
    <property type="project" value="UniProtKB-SubCell"/>
</dbReference>
<proteinExistence type="predicted"/>
<dbReference type="PROSITE" id="PS00888">
    <property type="entry name" value="CNMP_BINDING_1"/>
    <property type="match status" value="1"/>
</dbReference>
<protein>
    <recommendedName>
        <fullName evidence="11">Cyclic nucleotide-binding domain-containing protein</fullName>
    </recommendedName>
</protein>
<dbReference type="InterPro" id="IPR000595">
    <property type="entry name" value="cNMP-bd_dom"/>
</dbReference>
<dbReference type="InterPro" id="IPR014710">
    <property type="entry name" value="RmlC-like_jellyroll"/>
</dbReference>
<evidence type="ECO:0000256" key="2">
    <source>
        <dbReference type="ARBA" id="ARBA00022448"/>
    </source>
</evidence>
<feature type="transmembrane region" description="Helical" evidence="10">
    <location>
        <begin position="667"/>
        <end position="689"/>
    </location>
</feature>
<comment type="subcellular location">
    <subcellularLocation>
        <location evidence="1">Membrane</location>
        <topology evidence="1">Multi-pass membrane protein</topology>
    </subcellularLocation>
</comment>
<dbReference type="InterPro" id="IPR013099">
    <property type="entry name" value="K_chnl_dom"/>
</dbReference>
<dbReference type="SUPFAM" id="SSF51206">
    <property type="entry name" value="cAMP-binding domain-like"/>
    <property type="match status" value="3"/>
</dbReference>
<feature type="transmembrane region" description="Helical" evidence="10">
    <location>
        <begin position="778"/>
        <end position="798"/>
    </location>
</feature>
<dbReference type="Pfam" id="PF00027">
    <property type="entry name" value="cNMP_binding"/>
    <property type="match status" value="3"/>
</dbReference>
<dbReference type="GO" id="GO:0044877">
    <property type="term" value="F:protein-containing complex binding"/>
    <property type="evidence" value="ECO:0007669"/>
    <property type="project" value="TreeGrafter"/>
</dbReference>
<keyword evidence="5" id="KW-0406">Ion transport</keyword>
<dbReference type="InterPro" id="IPR005821">
    <property type="entry name" value="Ion_trans_dom"/>
</dbReference>
<keyword evidence="3 10" id="KW-0812">Transmembrane</keyword>